<dbReference type="InterPro" id="IPR050374">
    <property type="entry name" value="RRT5_SRSF_SR"/>
</dbReference>
<comment type="caution">
    <text evidence="3">The sequence shown here is derived from an EMBL/GenBank/DDBJ whole genome shotgun (WGS) entry which is preliminary data.</text>
</comment>
<dbReference type="Proteomes" id="UP000324629">
    <property type="component" value="Unassembled WGS sequence"/>
</dbReference>
<dbReference type="PANTHER" id="PTHR23003">
    <property type="entry name" value="RNA RECOGNITION MOTIF RRM DOMAIN CONTAINING PROTEIN"/>
    <property type="match status" value="1"/>
</dbReference>
<dbReference type="InterPro" id="IPR035979">
    <property type="entry name" value="RBD_domain_sf"/>
</dbReference>
<evidence type="ECO:0008006" key="5">
    <source>
        <dbReference type="Google" id="ProtNLM"/>
    </source>
</evidence>
<feature type="region of interest" description="Disordered" evidence="2">
    <location>
        <begin position="53"/>
        <end position="121"/>
    </location>
</feature>
<name>A0A5J4NXI6_9TREM</name>
<evidence type="ECO:0000256" key="1">
    <source>
        <dbReference type="ARBA" id="ARBA00022884"/>
    </source>
</evidence>
<gene>
    <name evidence="3" type="ORF">DEA37_0013162</name>
</gene>
<accession>A0A5J4NXI6</accession>
<dbReference type="GO" id="GO:0003729">
    <property type="term" value="F:mRNA binding"/>
    <property type="evidence" value="ECO:0007669"/>
    <property type="project" value="TreeGrafter"/>
</dbReference>
<proteinExistence type="predicted"/>
<evidence type="ECO:0000313" key="3">
    <source>
        <dbReference type="EMBL" id="KAA3680249.1"/>
    </source>
</evidence>
<feature type="compositionally biased region" description="Basic residues" evidence="2">
    <location>
        <begin position="56"/>
        <end position="73"/>
    </location>
</feature>
<dbReference type="PANTHER" id="PTHR23003:SF51">
    <property type="entry name" value="SERINE-ARGININE PROTEIN 55"/>
    <property type="match status" value="1"/>
</dbReference>
<evidence type="ECO:0000256" key="2">
    <source>
        <dbReference type="SAM" id="MobiDB-lite"/>
    </source>
</evidence>
<sequence length="205" mass="23439">MIKSSDFTYADAHKSAKNDGTVEFSACADKKEAIEKFDGYKLYGRRLRVYEDSTNRRSRSGSRRSRLRSRKHTNSNLSRSPGSFRRQKSRSIRRRRDRSESSERQMLTSCSRRDSRKRYREPSGVHAQGVLLLVLSPTTREIGHFHTILTGGQWLHLVLQAAMAAKVARRTDLIGDRALVWPQIRGHVVFRDPLSLAVHSVGVDC</sequence>
<organism evidence="3 4">
    <name type="scientific">Paragonimus westermani</name>
    <dbReference type="NCBI Taxonomy" id="34504"/>
    <lineage>
        <taxon>Eukaryota</taxon>
        <taxon>Metazoa</taxon>
        <taxon>Spiralia</taxon>
        <taxon>Lophotrochozoa</taxon>
        <taxon>Platyhelminthes</taxon>
        <taxon>Trematoda</taxon>
        <taxon>Digenea</taxon>
        <taxon>Plagiorchiida</taxon>
        <taxon>Troglotremata</taxon>
        <taxon>Troglotrematidae</taxon>
        <taxon>Paragonimus</taxon>
    </lineage>
</organism>
<dbReference type="AlphaFoldDB" id="A0A5J4NXI6"/>
<dbReference type="GO" id="GO:0005737">
    <property type="term" value="C:cytoplasm"/>
    <property type="evidence" value="ECO:0007669"/>
    <property type="project" value="TreeGrafter"/>
</dbReference>
<evidence type="ECO:0000313" key="4">
    <source>
        <dbReference type="Proteomes" id="UP000324629"/>
    </source>
</evidence>
<dbReference type="EMBL" id="QNGE01000493">
    <property type="protein sequence ID" value="KAA3680249.1"/>
    <property type="molecule type" value="Genomic_DNA"/>
</dbReference>
<dbReference type="SUPFAM" id="SSF54928">
    <property type="entry name" value="RNA-binding domain, RBD"/>
    <property type="match status" value="1"/>
</dbReference>
<reference evidence="3 4" key="1">
    <citation type="journal article" date="2019" name="Gigascience">
        <title>Whole-genome sequence of the oriental lung fluke Paragonimus westermani.</title>
        <authorList>
            <person name="Oey H."/>
            <person name="Zakrzewski M."/>
            <person name="Narain K."/>
            <person name="Devi K.R."/>
            <person name="Agatsuma T."/>
            <person name="Nawaratna S."/>
            <person name="Gobert G.N."/>
            <person name="Jones M.K."/>
            <person name="Ragan M.A."/>
            <person name="McManus D.P."/>
            <person name="Krause L."/>
        </authorList>
    </citation>
    <scope>NUCLEOTIDE SEQUENCE [LARGE SCALE GENOMIC DNA]</scope>
    <source>
        <strain evidence="3 4">IND2009</strain>
    </source>
</reference>
<feature type="compositionally biased region" description="Basic residues" evidence="2">
    <location>
        <begin position="85"/>
        <end position="96"/>
    </location>
</feature>
<dbReference type="InterPro" id="IPR012677">
    <property type="entry name" value="Nucleotide-bd_a/b_plait_sf"/>
</dbReference>
<protein>
    <recommendedName>
        <fullName evidence="5">RRM domain-containing protein</fullName>
    </recommendedName>
</protein>
<keyword evidence="1" id="KW-0694">RNA-binding</keyword>
<keyword evidence="4" id="KW-1185">Reference proteome</keyword>
<dbReference type="Gene3D" id="3.30.70.330">
    <property type="match status" value="1"/>
</dbReference>
<dbReference type="GO" id="GO:0005634">
    <property type="term" value="C:nucleus"/>
    <property type="evidence" value="ECO:0007669"/>
    <property type="project" value="TreeGrafter"/>
</dbReference>